<comment type="caution">
    <text evidence="1">The sequence shown here is derived from an EMBL/GenBank/DDBJ whole genome shotgun (WGS) entry which is preliminary data.</text>
</comment>
<evidence type="ECO:0000313" key="2">
    <source>
        <dbReference type="Proteomes" id="UP000010729"/>
    </source>
</evidence>
<keyword evidence="2" id="KW-1185">Reference proteome</keyword>
<protein>
    <recommendedName>
        <fullName evidence="3">BREX system P-loop protein BrxC</fullName>
    </recommendedName>
</protein>
<dbReference type="InterPro" id="IPR047679">
    <property type="entry name" value="BREX_BrxC"/>
</dbReference>
<name>N1UYD9_9MICC</name>
<gene>
    <name evidence="1" type="ORF">D477_004446</name>
</gene>
<reference evidence="1 2" key="1">
    <citation type="journal article" date="2013" name="Genome Announc.">
        <title>Draft Genome Sequence of Arthrobacter crystallopoietes Strain BAB-32, Revealing Genes for Bioremediation.</title>
        <authorList>
            <person name="Joshi M.N."/>
            <person name="Pandit A.S."/>
            <person name="Sharma A."/>
            <person name="Pandya R.V."/>
            <person name="Desai S.M."/>
            <person name="Saxena A.K."/>
            <person name="Bagatharia S.B."/>
        </authorList>
    </citation>
    <scope>NUCLEOTIDE SEQUENCE [LARGE SCALE GENOMIC DNA]</scope>
    <source>
        <strain evidence="1 2">BAB-32</strain>
    </source>
</reference>
<accession>N1UYD9</accession>
<dbReference type="EMBL" id="ANPE02000074">
    <property type="protein sequence ID" value="EMY35396.1"/>
    <property type="molecule type" value="Genomic_DNA"/>
</dbReference>
<evidence type="ECO:0000313" key="1">
    <source>
        <dbReference type="EMBL" id="EMY35396.1"/>
    </source>
</evidence>
<dbReference type="AlphaFoldDB" id="N1UYD9"/>
<dbReference type="RefSeq" id="WP_005267613.1">
    <property type="nucleotide sequence ID" value="NZ_ANPE02000074.1"/>
</dbReference>
<organism evidence="1 2">
    <name type="scientific">Arthrobacter crystallopoietes BAB-32</name>
    <dbReference type="NCBI Taxonomy" id="1246476"/>
    <lineage>
        <taxon>Bacteria</taxon>
        <taxon>Bacillati</taxon>
        <taxon>Actinomycetota</taxon>
        <taxon>Actinomycetes</taxon>
        <taxon>Micrococcales</taxon>
        <taxon>Micrococcaceae</taxon>
        <taxon>Crystallibacter</taxon>
    </lineage>
</organism>
<proteinExistence type="predicted"/>
<evidence type="ECO:0008006" key="3">
    <source>
        <dbReference type="Google" id="ProtNLM"/>
    </source>
</evidence>
<sequence>MTVNYEVFAKDPRTSDIPNTGVSKLLPPKSEAEWGVLRYELTSFVCEGEYERGLDRILGGYLEHLDRAEQPAVWVSGFFGSGKSHLVRVLEYLWTNQELPDGASPRGLAHVSPQIANHLTELTTAAKRSGVPLWSAAGTLGAGAAEEIELSFLAILYQAAGLPTKIGPARCALWLKSEGLYEAVAETLASHGRDIESELRNLYVSRPLAGAILAHNPGQASDATELLKQLRESFPDKAALAVDELVDQVHEVLETVSGQKDAIPLTLVVLDELQQYINDDAGKALRVQHLVEACSSRFDSKLLVVATGQSAMTGNQILQKIVDRFNVQIELKTQDVDTVVRQVVLKKDPARTSEIKAALDEVSGEISRELAGAKIQHRESDNASLVLDYPLLPSRRQFWAEVLRNADTSGKGGQLRSQLRVINEANQHVADQPLGTVVGADYIYEANSGSMQSSGVLLRDTQNLIEDERLNSDDGPLRARVLATVFLIGLLPATGLQDTGVRPTADHIADLLVEGLSSSGTWLRKDVPRILAILVEEGKLQEISGEYRIQTPEGQEWDQDYRARKAALIGDSGRVSMLREDALTEAISAVVPVRVMQGQTKAPRQLAVSRGELPEAGDDAIPVGVVTGWAMTEKQFHDELKGLGTESPVVGVYLPQISPEDFRDALSTYHAAKEAVEVRPQPSTDEGRLARRSIESVRDSAKDRLNALVDEVVGAASVVQAGGFVAEGTTLKARVEAAALRSADRMFPQFALADNPAWAKVVERARSGNTAPLEAVGHTGETNMHPVAKLVLESLNSAWTVGSSIVSKFSKAPYGWTKDPIHGALLALLASGDLRAQVGGKDVIASAIPSTGVGAASYLREAVSVGVQERIAARKTLQLAGISCVSGEESAKAPVLVERLTSRAASVSGEAPLPSVHLPAPVAGLAGLQGNELISALSKSTEAVAVFVGLLDELEGRRADRLGRWLLAERLSRHAAALADVPSAVGHLEAIRDNRSLLDDQDLVGPVVGELADRLRDAVKLAYAGYAAEFEQGMNALVADPTWKSLDAAAAQQILADNQLLRQPEPAVGTPHEIADELDSTSVANWQDRAAALSGRFSNARAEAVRVLIPQAKKVSVPGATLATQEDVDAYMQRLREYLLAELGAHSSIVI</sequence>
<dbReference type="Proteomes" id="UP000010729">
    <property type="component" value="Unassembled WGS sequence"/>
</dbReference>
<dbReference type="NCBIfam" id="NF033441">
    <property type="entry name" value="BREX_BrxC"/>
    <property type="match status" value="1"/>
</dbReference>